<organism evidence="1">
    <name type="scientific">Rhipicephalus zambeziensis</name>
    <dbReference type="NCBI Taxonomy" id="60191"/>
    <lineage>
        <taxon>Eukaryota</taxon>
        <taxon>Metazoa</taxon>
        <taxon>Ecdysozoa</taxon>
        <taxon>Arthropoda</taxon>
        <taxon>Chelicerata</taxon>
        <taxon>Arachnida</taxon>
        <taxon>Acari</taxon>
        <taxon>Parasitiformes</taxon>
        <taxon>Ixodida</taxon>
        <taxon>Ixodoidea</taxon>
        <taxon>Ixodidae</taxon>
        <taxon>Rhipicephalinae</taxon>
        <taxon>Rhipicephalus</taxon>
        <taxon>Rhipicephalus</taxon>
    </lineage>
</organism>
<dbReference type="AlphaFoldDB" id="A0A224YG14"/>
<sequence length="118" mass="13405">MKGYLNKKTSKHSKCILVIWKVETPKHIHAQAQILGTYVCGYCSLKACCNRRKYTLRGTHILCRLAHPSAATGRISRCHLVLPEALHKFVSRSVRDKPFVKYAMDADYDSLQGAVDMR</sequence>
<evidence type="ECO:0000313" key="1">
    <source>
        <dbReference type="EMBL" id="MAA12700.1"/>
    </source>
</evidence>
<proteinExistence type="predicted"/>
<dbReference type="EMBL" id="GFPF01001554">
    <property type="protein sequence ID" value="MAA12700.1"/>
    <property type="molecule type" value="Transcribed_RNA"/>
</dbReference>
<accession>A0A224YG14</accession>
<reference evidence="1" key="1">
    <citation type="journal article" date="2017" name="Parasit. Vectors">
        <title>Sialotranscriptomics of Rhipicephalus zambeziensis reveals intricate expression profiles of secretory proteins and suggests tight temporal transcriptional regulation during blood-feeding.</title>
        <authorList>
            <person name="de Castro M.H."/>
            <person name="de Klerk D."/>
            <person name="Pienaar R."/>
            <person name="Rees D.J.G."/>
            <person name="Mans B.J."/>
        </authorList>
    </citation>
    <scope>NUCLEOTIDE SEQUENCE</scope>
    <source>
        <tissue evidence="1">Salivary glands</tissue>
    </source>
</reference>
<name>A0A224YG14_9ACAR</name>
<protein>
    <submittedName>
        <fullName evidence="1">Uncharacterized protein</fullName>
    </submittedName>
</protein>